<dbReference type="EC" id="1.13.11.-" evidence="14"/>
<comment type="similarity">
    <text evidence="2 13">Belongs to the lipoxygenase family.</text>
</comment>
<dbReference type="GO" id="GO:0034440">
    <property type="term" value="P:lipid oxidation"/>
    <property type="evidence" value="ECO:0007669"/>
    <property type="project" value="InterPro"/>
</dbReference>
<dbReference type="InterPro" id="IPR000907">
    <property type="entry name" value="LipOase"/>
</dbReference>
<evidence type="ECO:0000256" key="7">
    <source>
        <dbReference type="ARBA" id="ARBA00022964"/>
    </source>
</evidence>
<dbReference type="InterPro" id="IPR027433">
    <property type="entry name" value="Lipoxygenase_dom_3"/>
</dbReference>
<dbReference type="PANTHER" id="PTHR11771">
    <property type="entry name" value="LIPOXYGENASE"/>
    <property type="match status" value="1"/>
</dbReference>
<evidence type="ECO:0000313" key="18">
    <source>
        <dbReference type="EMBL" id="KAH7447051.1"/>
    </source>
</evidence>
<dbReference type="PRINTS" id="PR00087">
    <property type="entry name" value="LIPOXYGENASE"/>
</dbReference>
<dbReference type="GO" id="GO:0031408">
    <property type="term" value="P:oxylipin biosynthetic process"/>
    <property type="evidence" value="ECO:0007669"/>
    <property type="project" value="UniProtKB-UniRule"/>
</dbReference>
<dbReference type="PROSITE" id="PS50095">
    <property type="entry name" value="PLAT"/>
    <property type="match status" value="1"/>
</dbReference>
<keyword evidence="7 13" id="KW-0223">Dioxygenase</keyword>
<comment type="caution">
    <text evidence="12">Lacks conserved residue(s) required for the propagation of feature annotation.</text>
</comment>
<comment type="pathway">
    <text evidence="14">Lipid metabolism; oxylipin biosynthesis.</text>
</comment>
<dbReference type="PROSITE" id="PS00081">
    <property type="entry name" value="LIPOXYGENASE_2"/>
    <property type="match status" value="1"/>
</dbReference>
<dbReference type="FunFam" id="3.10.450.60:FF:000002">
    <property type="entry name" value="Lipoxygenase"/>
    <property type="match status" value="1"/>
</dbReference>
<reference evidence="18" key="1">
    <citation type="submission" date="2021-08" db="EMBL/GenBank/DDBJ databases">
        <title>WGS assembly of Ceratopteris richardii.</title>
        <authorList>
            <person name="Marchant D.B."/>
            <person name="Chen G."/>
            <person name="Jenkins J."/>
            <person name="Shu S."/>
            <person name="Leebens-Mack J."/>
            <person name="Grimwood J."/>
            <person name="Schmutz J."/>
            <person name="Soltis P."/>
            <person name="Soltis D."/>
            <person name="Chen Z.-H."/>
        </authorList>
    </citation>
    <scope>NUCLEOTIDE SEQUENCE</scope>
    <source>
        <strain evidence="18">Whitten #5841</strain>
        <tissue evidence="18">Leaf</tissue>
    </source>
</reference>
<dbReference type="FunFam" id="1.20.245.10:FF:000002">
    <property type="entry name" value="Lipoxygenase"/>
    <property type="match status" value="1"/>
</dbReference>
<dbReference type="Gene3D" id="1.20.245.10">
    <property type="entry name" value="Lipoxygenase-1, Domain 5"/>
    <property type="match status" value="1"/>
</dbReference>
<dbReference type="InterPro" id="IPR020834">
    <property type="entry name" value="LipOase_CS"/>
</dbReference>
<dbReference type="Proteomes" id="UP000825935">
    <property type="component" value="Chromosome 1"/>
</dbReference>
<dbReference type="GO" id="GO:0016702">
    <property type="term" value="F:oxidoreductase activity, acting on single donors with incorporation of molecular oxygen, incorporation of two atoms of oxygen"/>
    <property type="evidence" value="ECO:0007669"/>
    <property type="project" value="InterPro"/>
</dbReference>
<dbReference type="EMBL" id="CM035406">
    <property type="protein sequence ID" value="KAH7447051.1"/>
    <property type="molecule type" value="Genomic_DNA"/>
</dbReference>
<dbReference type="PRINTS" id="PR00468">
    <property type="entry name" value="PLTLPOXGNASE"/>
</dbReference>
<evidence type="ECO:0000256" key="12">
    <source>
        <dbReference type="PROSITE-ProRule" id="PRU00152"/>
    </source>
</evidence>
<gene>
    <name evidence="18" type="ORF">KP509_01G089100</name>
</gene>
<evidence type="ECO:0000256" key="13">
    <source>
        <dbReference type="RuleBase" id="RU003974"/>
    </source>
</evidence>
<dbReference type="InterPro" id="IPR001246">
    <property type="entry name" value="LipOase_plant"/>
</dbReference>
<sequence length="876" mass="99205">MGSVLSQFQGQSGNQSAKSRAYVPLVELKATAVLRRRSLFGLTDSVFRLEDSVTDELRNDVQCTLVSVEIDKETGIGKESKVAWMAGSWLFATKTDTKDDGQESYSLTFMVEQNFGEPGAILIKNYHPNWFFLEYITIHMPAGSDAHFQCSSWVYNNTDYGGTPRVFFSNKMYLPNQTPKGVLHLRNLELQQLRGLGTGGRNEPDRVYDYDVYNDLGDPDKGEGFARPILGRSEKYPYPRRCRTGRGMTKADPNSEKPAKGVESIYVPRDERFDHIKRSDFLGSSIKSFLHEVLPTIEQNLRGTDDFDSLLDIRNLYNNGLKIPTEHLNSSLSEEETLCGFKNAFEVIRELTNGDQEDSSLLKFPLPQILQDNESAWSKDEEFGRQSLAGLNPLAIQRITVFPPKSSLDPSLYGPQESALTEAHIEGYMEGLTVAQAMQKNRLYIIDYHDVYFPYLERINKLEGKGYATRTIFFLSNQGTLKPIAIELSLPATINGKPGKKNKVLTPNGDRVHWDLAKIHANINDSGVHQLVSHWLRTHAVIEPFIIATHRQLSAMHPLYVLLGPHFTNTMNINALARKELIPANGVIEKTFSPGKYSLEMSSIAYKSWRFDEQSLPSDLLKRGMAVEDPSTKYELKLLIEDYPYAVDGLDIWWCIKDWVKDYVNHFYKDALVVQGDTELQAWWKEIKEVGHGDKKEGWLDLQGSAELVEVLTTLIWIASAHHAAVNFGQYAYAGYMPNRPTMGRKLIPEENDDSHSDDSHLLRSNPIKFSMRTWSRQSQAIEVMAVLEILSTHASDEEYLGERTKTPFWSSDKDILRAFETFGNRLKTVEESILQRNRDPSLFNRRGAANLPYTLLIPSSDEGLTGRGIPNSTSI</sequence>
<dbReference type="Gene3D" id="4.10.372.10">
    <property type="entry name" value="Lipoxygenase-1, Domain 3"/>
    <property type="match status" value="1"/>
</dbReference>
<dbReference type="SUPFAM" id="SSF49723">
    <property type="entry name" value="Lipase/lipooxygenase domain (PLAT/LH2 domain)"/>
    <property type="match status" value="1"/>
</dbReference>
<evidence type="ECO:0000256" key="6">
    <source>
        <dbReference type="ARBA" id="ARBA00022832"/>
    </source>
</evidence>
<evidence type="ECO:0000256" key="10">
    <source>
        <dbReference type="ARBA" id="ARBA00023098"/>
    </source>
</evidence>
<feature type="region of interest" description="Disordered" evidence="15">
    <location>
        <begin position="240"/>
        <end position="261"/>
    </location>
</feature>
<keyword evidence="19" id="KW-1185">Reference proteome</keyword>
<keyword evidence="4 13" id="KW-0479">Metal-binding</keyword>
<evidence type="ECO:0000256" key="14">
    <source>
        <dbReference type="RuleBase" id="RU003975"/>
    </source>
</evidence>
<keyword evidence="5 14" id="KW-0925">Oxylipin biosynthesis</keyword>
<evidence type="ECO:0000256" key="4">
    <source>
        <dbReference type="ARBA" id="ARBA00022723"/>
    </source>
</evidence>
<keyword evidence="8 13" id="KW-0560">Oxidoreductase</keyword>
<evidence type="ECO:0000256" key="8">
    <source>
        <dbReference type="ARBA" id="ARBA00023002"/>
    </source>
</evidence>
<feature type="domain" description="PLAT" evidence="16">
    <location>
        <begin position="40"/>
        <end position="168"/>
    </location>
</feature>
<dbReference type="Pfam" id="PF01477">
    <property type="entry name" value="PLAT"/>
    <property type="match status" value="1"/>
</dbReference>
<dbReference type="Pfam" id="PF00305">
    <property type="entry name" value="Lipoxygenase"/>
    <property type="match status" value="1"/>
</dbReference>
<dbReference type="SUPFAM" id="SSF48484">
    <property type="entry name" value="Lipoxigenase"/>
    <property type="match status" value="1"/>
</dbReference>
<name>A0A8T2VF18_CERRI</name>
<proteinExistence type="inferred from homology"/>
<keyword evidence="9 13" id="KW-0408">Iron</keyword>
<dbReference type="Gene3D" id="2.60.60.20">
    <property type="entry name" value="PLAT/LH2 domain"/>
    <property type="match status" value="1"/>
</dbReference>
<dbReference type="Gene3D" id="3.10.450.60">
    <property type="match status" value="1"/>
</dbReference>
<dbReference type="GO" id="GO:0006633">
    <property type="term" value="P:fatty acid biosynthetic process"/>
    <property type="evidence" value="ECO:0007669"/>
    <property type="project" value="UniProtKB-KW"/>
</dbReference>
<dbReference type="SMART" id="SM00308">
    <property type="entry name" value="LH2"/>
    <property type="match status" value="1"/>
</dbReference>
<comment type="cofactor">
    <cofactor evidence="1 13">
        <name>Fe cation</name>
        <dbReference type="ChEBI" id="CHEBI:24875"/>
    </cofactor>
</comment>
<dbReference type="Gene3D" id="4.10.375.10">
    <property type="entry name" value="Lipoxygenase-1, Domain 2"/>
    <property type="match status" value="1"/>
</dbReference>
<evidence type="ECO:0000259" key="17">
    <source>
        <dbReference type="PROSITE" id="PS51393"/>
    </source>
</evidence>
<dbReference type="PROSITE" id="PS51393">
    <property type="entry name" value="LIPOXYGENASE_3"/>
    <property type="match status" value="1"/>
</dbReference>
<dbReference type="InterPro" id="IPR036226">
    <property type="entry name" value="LipOase_C_sf"/>
</dbReference>
<comment type="function">
    <text evidence="14">Plant lipoxygenase may be involved in a number of diverse aspects of plant physiology including growth and development, pest resistance, and senescence or responses to wounding.</text>
</comment>
<dbReference type="OrthoDB" id="407298at2759"/>
<dbReference type="OMA" id="GRIMEMN"/>
<comment type="caution">
    <text evidence="18">The sequence shown here is derived from an EMBL/GenBank/DDBJ whole genome shotgun (WGS) entry which is preliminary data.</text>
</comment>
<dbReference type="AlphaFoldDB" id="A0A8T2VF18"/>
<feature type="domain" description="Lipoxygenase" evidence="17">
    <location>
        <begin position="172"/>
        <end position="876"/>
    </location>
</feature>
<dbReference type="InterPro" id="IPR013819">
    <property type="entry name" value="LipOase_C"/>
</dbReference>
<dbReference type="InterPro" id="IPR001024">
    <property type="entry name" value="PLAT/LH2_dom"/>
</dbReference>
<evidence type="ECO:0000256" key="1">
    <source>
        <dbReference type="ARBA" id="ARBA00001962"/>
    </source>
</evidence>
<organism evidence="18 19">
    <name type="scientific">Ceratopteris richardii</name>
    <name type="common">Triangle waterfern</name>
    <dbReference type="NCBI Taxonomy" id="49495"/>
    <lineage>
        <taxon>Eukaryota</taxon>
        <taxon>Viridiplantae</taxon>
        <taxon>Streptophyta</taxon>
        <taxon>Embryophyta</taxon>
        <taxon>Tracheophyta</taxon>
        <taxon>Polypodiopsida</taxon>
        <taxon>Polypodiidae</taxon>
        <taxon>Polypodiales</taxon>
        <taxon>Pteridineae</taxon>
        <taxon>Pteridaceae</taxon>
        <taxon>Parkerioideae</taxon>
        <taxon>Ceratopteris</taxon>
    </lineage>
</organism>
<evidence type="ECO:0000256" key="2">
    <source>
        <dbReference type="ARBA" id="ARBA00009419"/>
    </source>
</evidence>
<keyword evidence="11 14" id="KW-0275">Fatty acid biosynthesis</keyword>
<protein>
    <recommendedName>
        <fullName evidence="14">Lipoxygenase</fullName>
        <ecNumber evidence="14">1.13.11.-</ecNumber>
    </recommendedName>
</protein>
<accession>A0A8T2VF18</accession>
<dbReference type="InterPro" id="IPR020833">
    <property type="entry name" value="LipOase_Fe_BS"/>
</dbReference>
<evidence type="ECO:0000256" key="3">
    <source>
        <dbReference type="ARBA" id="ARBA00022516"/>
    </source>
</evidence>
<keyword evidence="10" id="KW-0443">Lipid metabolism</keyword>
<keyword evidence="6" id="KW-0276">Fatty acid metabolism</keyword>
<dbReference type="PROSITE" id="PS00711">
    <property type="entry name" value="LIPOXYGENASE_1"/>
    <property type="match status" value="1"/>
</dbReference>
<keyword evidence="3 14" id="KW-0444">Lipid biosynthesis</keyword>
<dbReference type="InterPro" id="IPR036392">
    <property type="entry name" value="PLAT/LH2_dom_sf"/>
</dbReference>
<evidence type="ECO:0000259" key="16">
    <source>
        <dbReference type="PROSITE" id="PS50095"/>
    </source>
</evidence>
<evidence type="ECO:0000313" key="19">
    <source>
        <dbReference type="Proteomes" id="UP000825935"/>
    </source>
</evidence>
<evidence type="ECO:0000256" key="11">
    <source>
        <dbReference type="ARBA" id="ARBA00023160"/>
    </source>
</evidence>
<evidence type="ECO:0000256" key="9">
    <source>
        <dbReference type="ARBA" id="ARBA00023004"/>
    </source>
</evidence>
<evidence type="ECO:0000256" key="15">
    <source>
        <dbReference type="SAM" id="MobiDB-lite"/>
    </source>
</evidence>
<dbReference type="GO" id="GO:0046872">
    <property type="term" value="F:metal ion binding"/>
    <property type="evidence" value="ECO:0007669"/>
    <property type="project" value="UniProtKB-UniRule"/>
</dbReference>
<evidence type="ECO:0000256" key="5">
    <source>
        <dbReference type="ARBA" id="ARBA00022767"/>
    </source>
</evidence>